<sequence>MATGIPMPSTGIKTFTPKLKIQPLFNVYEAPITITPVSSLLGPTTSKLPKSDIAAAYLNAQHGIPTSQIKITSAYTDAATGITHVYAQQTIDGTDVANGLANVNINSDNQVISSS</sequence>
<evidence type="ECO:0000313" key="7">
    <source>
        <dbReference type="EMBL" id="KAJ2751849.1"/>
    </source>
</evidence>
<dbReference type="PANTHER" id="PTHR33478:SF1">
    <property type="entry name" value="EXTRACELLULAR METALLOPROTEINASE MEP"/>
    <property type="match status" value="1"/>
</dbReference>
<dbReference type="EMBL" id="JANBUH010000351">
    <property type="protein sequence ID" value="KAJ2751849.1"/>
    <property type="molecule type" value="Genomic_DNA"/>
</dbReference>
<keyword evidence="4" id="KW-0862">Zinc</keyword>
<accession>A0A9W8GS59</accession>
<evidence type="ECO:0000256" key="4">
    <source>
        <dbReference type="ARBA" id="ARBA00022833"/>
    </source>
</evidence>
<dbReference type="Proteomes" id="UP001140011">
    <property type="component" value="Unassembled WGS sequence"/>
</dbReference>
<keyword evidence="2" id="KW-0479">Metal-binding</keyword>
<evidence type="ECO:0000259" key="6">
    <source>
        <dbReference type="Pfam" id="PF07504"/>
    </source>
</evidence>
<name>A0A9W8GS59_9FUNG</name>
<keyword evidence="5" id="KW-0482">Metalloprotease</keyword>
<evidence type="ECO:0000256" key="5">
    <source>
        <dbReference type="ARBA" id="ARBA00023049"/>
    </source>
</evidence>
<reference evidence="7" key="1">
    <citation type="submission" date="2022-07" db="EMBL/GenBank/DDBJ databases">
        <title>Phylogenomic reconstructions and comparative analyses of Kickxellomycotina fungi.</title>
        <authorList>
            <person name="Reynolds N.K."/>
            <person name="Stajich J.E."/>
            <person name="Barry K."/>
            <person name="Grigoriev I.V."/>
            <person name="Crous P."/>
            <person name="Smith M.E."/>
        </authorList>
    </citation>
    <scope>NUCLEOTIDE SEQUENCE</scope>
    <source>
        <strain evidence="7">BCRC 34297</strain>
    </source>
</reference>
<dbReference type="OrthoDB" id="5596343at2759"/>
<evidence type="ECO:0000256" key="3">
    <source>
        <dbReference type="ARBA" id="ARBA00022801"/>
    </source>
</evidence>
<keyword evidence="8" id="KW-1185">Reference proteome</keyword>
<evidence type="ECO:0000313" key="8">
    <source>
        <dbReference type="Proteomes" id="UP001140011"/>
    </source>
</evidence>
<dbReference type="GO" id="GO:0008237">
    <property type="term" value="F:metallopeptidase activity"/>
    <property type="evidence" value="ECO:0007669"/>
    <property type="project" value="UniProtKB-KW"/>
</dbReference>
<keyword evidence="3" id="KW-0378">Hydrolase</keyword>
<organism evidence="7 8">
    <name type="scientific">Coemansia pectinata</name>
    <dbReference type="NCBI Taxonomy" id="1052879"/>
    <lineage>
        <taxon>Eukaryota</taxon>
        <taxon>Fungi</taxon>
        <taxon>Fungi incertae sedis</taxon>
        <taxon>Zoopagomycota</taxon>
        <taxon>Kickxellomycotina</taxon>
        <taxon>Kickxellomycetes</taxon>
        <taxon>Kickxellales</taxon>
        <taxon>Kickxellaceae</taxon>
        <taxon>Coemansia</taxon>
    </lineage>
</organism>
<evidence type="ECO:0000256" key="2">
    <source>
        <dbReference type="ARBA" id="ARBA00022723"/>
    </source>
</evidence>
<protein>
    <recommendedName>
        <fullName evidence="6">FTP domain-containing protein</fullName>
    </recommendedName>
</protein>
<keyword evidence="1" id="KW-0645">Protease</keyword>
<comment type="caution">
    <text evidence="7">The sequence shown here is derived from an EMBL/GenBank/DDBJ whole genome shotgun (WGS) entry which is preliminary data.</text>
</comment>
<proteinExistence type="predicted"/>
<feature type="non-terminal residue" evidence="7">
    <location>
        <position position="115"/>
    </location>
</feature>
<dbReference type="GO" id="GO:0046872">
    <property type="term" value="F:metal ion binding"/>
    <property type="evidence" value="ECO:0007669"/>
    <property type="project" value="UniProtKB-KW"/>
</dbReference>
<dbReference type="InterPro" id="IPR050371">
    <property type="entry name" value="Fungal_virulence_M36"/>
</dbReference>
<dbReference type="PANTHER" id="PTHR33478">
    <property type="entry name" value="EXTRACELLULAR METALLOPROTEINASE MEP"/>
    <property type="match status" value="1"/>
</dbReference>
<evidence type="ECO:0000256" key="1">
    <source>
        <dbReference type="ARBA" id="ARBA00022670"/>
    </source>
</evidence>
<dbReference type="GO" id="GO:0006508">
    <property type="term" value="P:proteolysis"/>
    <property type="evidence" value="ECO:0007669"/>
    <property type="project" value="UniProtKB-KW"/>
</dbReference>
<dbReference type="Pfam" id="PF07504">
    <property type="entry name" value="FTP"/>
    <property type="match status" value="1"/>
</dbReference>
<dbReference type="InterPro" id="IPR011096">
    <property type="entry name" value="FTP_domain"/>
</dbReference>
<dbReference type="AlphaFoldDB" id="A0A9W8GS59"/>
<feature type="domain" description="FTP" evidence="6">
    <location>
        <begin position="68"/>
        <end position="113"/>
    </location>
</feature>
<gene>
    <name evidence="7" type="ORF">GGI19_004222</name>
</gene>